<dbReference type="CDD" id="cd12108">
    <property type="entry name" value="Hr-like"/>
    <property type="match status" value="1"/>
</dbReference>
<organism evidence="2 3">
    <name type="scientific">Streptomyces flaveus</name>
    <dbReference type="NCBI Taxonomy" id="66370"/>
    <lineage>
        <taxon>Bacteria</taxon>
        <taxon>Bacillati</taxon>
        <taxon>Actinomycetota</taxon>
        <taxon>Actinomycetes</taxon>
        <taxon>Kitasatosporales</taxon>
        <taxon>Streptomycetaceae</taxon>
        <taxon>Streptomyces</taxon>
        <taxon>Streptomyces aurantiacus group</taxon>
    </lineage>
</organism>
<protein>
    <recommendedName>
        <fullName evidence="1">Hemerythrin-like domain-containing protein</fullName>
    </recommendedName>
</protein>
<dbReference type="EMBL" id="BMPQ01000048">
    <property type="protein sequence ID" value="GGL14168.1"/>
    <property type="molecule type" value="Genomic_DNA"/>
</dbReference>
<dbReference type="AlphaFoldDB" id="A0A917VU27"/>
<gene>
    <name evidence="2" type="ORF">GCM10010094_88780</name>
</gene>
<dbReference type="Gene3D" id="1.20.120.520">
    <property type="entry name" value="nmb1532 protein domain like"/>
    <property type="match status" value="1"/>
</dbReference>
<proteinExistence type="predicted"/>
<evidence type="ECO:0000313" key="3">
    <source>
        <dbReference type="Proteomes" id="UP000637788"/>
    </source>
</evidence>
<dbReference type="Pfam" id="PF01814">
    <property type="entry name" value="Hemerythrin"/>
    <property type="match status" value="1"/>
</dbReference>
<evidence type="ECO:0000259" key="1">
    <source>
        <dbReference type="Pfam" id="PF01814"/>
    </source>
</evidence>
<dbReference type="RefSeq" id="WP_189327397.1">
    <property type="nucleotide sequence ID" value="NZ_BMPQ01000048.1"/>
</dbReference>
<dbReference type="InterPro" id="IPR012312">
    <property type="entry name" value="Hemerythrin-like"/>
</dbReference>
<sequence length="228" mass="25440">MTTNATPGDALHGPGLTDVRDMVMAHDAFRRALRSSASLVRAVNDGDRKRAGVLADHLELMLGLLVHHHEGEDALLWPMLLQRVPEKLAPLVHLMQSQHEAVHGMLDEVTALIPHWRANPTSAARSRLADRVEHLLVLLEEHLHDEEKHLLPVAARTVTQPEWDAVAERNLKSLPPSKAPMIFGLFMEVGAPEIIAQQLAKAPAPIRLLLRLTARPAWRRYQARVFDA</sequence>
<keyword evidence="3" id="KW-1185">Reference proteome</keyword>
<feature type="domain" description="Hemerythrin-like" evidence="1">
    <location>
        <begin position="19"/>
        <end position="153"/>
    </location>
</feature>
<reference evidence="2" key="1">
    <citation type="journal article" date="2014" name="Int. J. Syst. Evol. Microbiol.">
        <title>Complete genome sequence of Corynebacterium casei LMG S-19264T (=DSM 44701T), isolated from a smear-ripened cheese.</title>
        <authorList>
            <consortium name="US DOE Joint Genome Institute (JGI-PGF)"/>
            <person name="Walter F."/>
            <person name="Albersmeier A."/>
            <person name="Kalinowski J."/>
            <person name="Ruckert C."/>
        </authorList>
    </citation>
    <scope>NUCLEOTIDE SEQUENCE</scope>
    <source>
        <strain evidence="2">JCM 3035</strain>
    </source>
</reference>
<evidence type="ECO:0000313" key="2">
    <source>
        <dbReference type="EMBL" id="GGL14168.1"/>
    </source>
</evidence>
<reference evidence="2" key="2">
    <citation type="submission" date="2020-09" db="EMBL/GenBank/DDBJ databases">
        <authorList>
            <person name="Sun Q."/>
            <person name="Ohkuma M."/>
        </authorList>
    </citation>
    <scope>NUCLEOTIDE SEQUENCE</scope>
    <source>
        <strain evidence="2">JCM 3035</strain>
    </source>
</reference>
<comment type="caution">
    <text evidence="2">The sequence shown here is derived from an EMBL/GenBank/DDBJ whole genome shotgun (WGS) entry which is preliminary data.</text>
</comment>
<accession>A0A917VU27</accession>
<dbReference type="Proteomes" id="UP000637788">
    <property type="component" value="Unassembled WGS sequence"/>
</dbReference>
<name>A0A917VU27_9ACTN</name>